<evidence type="ECO:0000313" key="2">
    <source>
        <dbReference type="Proteomes" id="UP000541444"/>
    </source>
</evidence>
<comment type="caution">
    <text evidence="1">The sequence shown here is derived from an EMBL/GenBank/DDBJ whole genome shotgun (WGS) entry which is preliminary data.</text>
</comment>
<accession>A0A7J7ML33</accession>
<keyword evidence="2" id="KW-1185">Reference proteome</keyword>
<sequence>MQATFITIQPHYPYSQLNVNDNNDATIRLLQSLNHAKVLHLCSLSTKIIAKQLRGDLSMSLSNLENLNLYTSLFKNEVKEIGSFILRTPDLRTLFLIQSIKDTQPNSTVASDIVSSEYWESLNHVFIHQLKMVKVSVFGSGGNNFLFLKCLVKHVKLLKELTILYSLGGVQTAQGIRQKLKK</sequence>
<evidence type="ECO:0000313" key="1">
    <source>
        <dbReference type="EMBL" id="KAF6155480.1"/>
    </source>
</evidence>
<dbReference type="AlphaFoldDB" id="A0A7J7ML33"/>
<protein>
    <submittedName>
        <fullName evidence="1">Uncharacterized protein</fullName>
    </submittedName>
</protein>
<reference evidence="1 2" key="1">
    <citation type="journal article" date="2020" name="IScience">
        <title>Genome Sequencing of the Endangered Kingdonia uniflora (Circaeasteraceae, Ranunculales) Reveals Potential Mechanisms of Evolutionary Specialization.</title>
        <authorList>
            <person name="Sun Y."/>
            <person name="Deng T."/>
            <person name="Zhang A."/>
            <person name="Moore M.J."/>
            <person name="Landis J.B."/>
            <person name="Lin N."/>
            <person name="Zhang H."/>
            <person name="Zhang X."/>
            <person name="Huang J."/>
            <person name="Zhang X."/>
            <person name="Sun H."/>
            <person name="Wang H."/>
        </authorList>
    </citation>
    <scope>NUCLEOTIDE SEQUENCE [LARGE SCALE GENOMIC DNA]</scope>
    <source>
        <strain evidence="1">TB1705</strain>
        <tissue evidence="1">Leaf</tissue>
    </source>
</reference>
<feature type="non-terminal residue" evidence="1">
    <location>
        <position position="1"/>
    </location>
</feature>
<name>A0A7J7ML33_9MAGN</name>
<dbReference type="EMBL" id="JACGCM010001428">
    <property type="protein sequence ID" value="KAF6155480.1"/>
    <property type="molecule type" value="Genomic_DNA"/>
</dbReference>
<dbReference type="Proteomes" id="UP000541444">
    <property type="component" value="Unassembled WGS sequence"/>
</dbReference>
<gene>
    <name evidence="1" type="ORF">GIB67_020006</name>
</gene>
<proteinExistence type="predicted"/>
<organism evidence="1 2">
    <name type="scientific">Kingdonia uniflora</name>
    <dbReference type="NCBI Taxonomy" id="39325"/>
    <lineage>
        <taxon>Eukaryota</taxon>
        <taxon>Viridiplantae</taxon>
        <taxon>Streptophyta</taxon>
        <taxon>Embryophyta</taxon>
        <taxon>Tracheophyta</taxon>
        <taxon>Spermatophyta</taxon>
        <taxon>Magnoliopsida</taxon>
        <taxon>Ranunculales</taxon>
        <taxon>Circaeasteraceae</taxon>
        <taxon>Kingdonia</taxon>
    </lineage>
</organism>